<dbReference type="EMBL" id="JANPWB010000012">
    <property type="protein sequence ID" value="KAJ1115572.1"/>
    <property type="molecule type" value="Genomic_DNA"/>
</dbReference>
<sequence>MEGAASGVLDAGRLTGPLGIAARGQGGKAQPLILPLWILGALRRRRWATGHRCSDPRKGQRVLSKEETSACQADGNLVCDVQRDGKALRFGDYALPRGRSKEGGDRELVRTRDGSFPKEQKEERTLLTRKGIVAQALGGAVEMQLWTR</sequence>
<accession>A0AAV7NHP5</accession>
<feature type="compositionally biased region" description="Basic and acidic residues" evidence="1">
    <location>
        <begin position="99"/>
        <end position="122"/>
    </location>
</feature>
<keyword evidence="3" id="KW-1185">Reference proteome</keyword>
<evidence type="ECO:0000256" key="1">
    <source>
        <dbReference type="SAM" id="MobiDB-lite"/>
    </source>
</evidence>
<evidence type="ECO:0000313" key="2">
    <source>
        <dbReference type="EMBL" id="KAJ1115572.1"/>
    </source>
</evidence>
<comment type="caution">
    <text evidence="2">The sequence shown here is derived from an EMBL/GenBank/DDBJ whole genome shotgun (WGS) entry which is preliminary data.</text>
</comment>
<name>A0AAV7NHP5_PLEWA</name>
<protein>
    <submittedName>
        <fullName evidence="2">Uncharacterized protein</fullName>
    </submittedName>
</protein>
<evidence type="ECO:0000313" key="3">
    <source>
        <dbReference type="Proteomes" id="UP001066276"/>
    </source>
</evidence>
<organism evidence="2 3">
    <name type="scientific">Pleurodeles waltl</name>
    <name type="common">Iberian ribbed newt</name>
    <dbReference type="NCBI Taxonomy" id="8319"/>
    <lineage>
        <taxon>Eukaryota</taxon>
        <taxon>Metazoa</taxon>
        <taxon>Chordata</taxon>
        <taxon>Craniata</taxon>
        <taxon>Vertebrata</taxon>
        <taxon>Euteleostomi</taxon>
        <taxon>Amphibia</taxon>
        <taxon>Batrachia</taxon>
        <taxon>Caudata</taxon>
        <taxon>Salamandroidea</taxon>
        <taxon>Salamandridae</taxon>
        <taxon>Pleurodelinae</taxon>
        <taxon>Pleurodeles</taxon>
    </lineage>
</organism>
<feature type="region of interest" description="Disordered" evidence="1">
    <location>
        <begin position="97"/>
        <end position="122"/>
    </location>
</feature>
<dbReference type="Proteomes" id="UP001066276">
    <property type="component" value="Chromosome 8"/>
</dbReference>
<dbReference type="AlphaFoldDB" id="A0AAV7NHP5"/>
<reference evidence="2" key="1">
    <citation type="journal article" date="2022" name="bioRxiv">
        <title>Sequencing and chromosome-scale assembly of the giantPleurodeles waltlgenome.</title>
        <authorList>
            <person name="Brown T."/>
            <person name="Elewa A."/>
            <person name="Iarovenko S."/>
            <person name="Subramanian E."/>
            <person name="Araus A.J."/>
            <person name="Petzold A."/>
            <person name="Susuki M."/>
            <person name="Suzuki K.-i.T."/>
            <person name="Hayashi T."/>
            <person name="Toyoda A."/>
            <person name="Oliveira C."/>
            <person name="Osipova E."/>
            <person name="Leigh N.D."/>
            <person name="Simon A."/>
            <person name="Yun M.H."/>
        </authorList>
    </citation>
    <scope>NUCLEOTIDE SEQUENCE</scope>
    <source>
        <strain evidence="2">20211129_DDA</strain>
        <tissue evidence="2">Liver</tissue>
    </source>
</reference>
<gene>
    <name evidence="2" type="ORF">NDU88_003794</name>
</gene>
<proteinExistence type="predicted"/>